<keyword evidence="3" id="KW-1185">Reference proteome</keyword>
<evidence type="ECO:0008006" key="4">
    <source>
        <dbReference type="Google" id="ProtNLM"/>
    </source>
</evidence>
<sequence length="516" mass="53300">MAVAVALSVLAVAPAAALQSEEGQCVPLPVVDDRCESWQVVHDPVADVDEPYQQPSAMVTSTSADLIAVAGYGAQDLFDTQGQAHSAWRILGIDPDTGEVRWLSRPGLTDAYSRPLGIQIAEDGTSVLVAGYRASAFGQTDALMVVMSLDAATGEVRWSTTVDGGRAEARSTDARGWFVAEADGSVLVLGTHRQPPPAVAQGLVVVRLDADTGDPTAVRTIPGVIPTGTSVPAGLAVSDDGDHAVVGATVDGVGTYDLDMLAVGLDLADGGLDVTWSHAWDGVGAHAPDRVQGMAADPVDGLVVLTGISSNDVDGSPFDVDYATATIAYDMETGARRWLSREMLAERVAMPAGVAVDDGRVVVVGSRSVDGTGQGYALGLDATDGSTSWVSPVDTPDRDREFTTAVAINGDHVAVTGGSSSSVAATVMPNRATISDTLTVALSASDGSRRWTARHNSTDIGDDAGRAVTVTPAGDVHVLSQVTRNVDMDENFYDLAVLGYLAADAPPVTPDRLGQL</sequence>
<dbReference type="InterPro" id="IPR015943">
    <property type="entry name" value="WD40/YVTN_repeat-like_dom_sf"/>
</dbReference>
<accession>A0A346XZ77</accession>
<evidence type="ECO:0000313" key="2">
    <source>
        <dbReference type="EMBL" id="AXV07524.1"/>
    </source>
</evidence>
<feature type="chain" id="PRO_5017079149" description="Outer membrane protein assembly factor BamB, contains PQQ-like beta-propeller repeat" evidence="1">
    <location>
        <begin position="18"/>
        <end position="516"/>
    </location>
</feature>
<keyword evidence="1" id="KW-0732">Signal</keyword>
<dbReference type="OrthoDB" id="3453891at2"/>
<dbReference type="InterPro" id="IPR011047">
    <property type="entry name" value="Quinoprotein_ADH-like_sf"/>
</dbReference>
<evidence type="ECO:0000256" key="1">
    <source>
        <dbReference type="SAM" id="SignalP"/>
    </source>
</evidence>
<dbReference type="Gene3D" id="2.140.10.10">
    <property type="entry name" value="Quinoprotein alcohol dehydrogenase-like superfamily"/>
    <property type="match status" value="1"/>
</dbReference>
<dbReference type="EMBL" id="CP031165">
    <property type="protein sequence ID" value="AXV07524.1"/>
    <property type="molecule type" value="Genomic_DNA"/>
</dbReference>
<evidence type="ECO:0000313" key="3">
    <source>
        <dbReference type="Proteomes" id="UP000264006"/>
    </source>
</evidence>
<gene>
    <name evidence="2" type="ORF">DVS28_a2845</name>
</gene>
<organism evidence="2 3">
    <name type="scientific">Euzebya pacifica</name>
    <dbReference type="NCBI Taxonomy" id="1608957"/>
    <lineage>
        <taxon>Bacteria</taxon>
        <taxon>Bacillati</taxon>
        <taxon>Actinomycetota</taxon>
        <taxon>Nitriliruptoria</taxon>
        <taxon>Euzebyales</taxon>
    </lineage>
</organism>
<name>A0A346XZ77_9ACTN</name>
<dbReference type="Gene3D" id="2.130.10.10">
    <property type="entry name" value="YVTN repeat-like/Quinoprotein amine dehydrogenase"/>
    <property type="match status" value="1"/>
</dbReference>
<protein>
    <recommendedName>
        <fullName evidence="4">Outer membrane protein assembly factor BamB, contains PQQ-like beta-propeller repeat</fullName>
    </recommendedName>
</protein>
<feature type="signal peptide" evidence="1">
    <location>
        <begin position="1"/>
        <end position="17"/>
    </location>
</feature>
<dbReference type="SUPFAM" id="SSF50998">
    <property type="entry name" value="Quinoprotein alcohol dehydrogenase-like"/>
    <property type="match status" value="2"/>
</dbReference>
<dbReference type="PANTHER" id="PTHR34512">
    <property type="entry name" value="CELL SURFACE PROTEIN"/>
    <property type="match status" value="1"/>
</dbReference>
<dbReference type="KEGG" id="euz:DVS28_a2845"/>
<proteinExistence type="predicted"/>
<dbReference type="Proteomes" id="UP000264006">
    <property type="component" value="Chromosome"/>
</dbReference>
<reference evidence="2 3" key="1">
    <citation type="submission" date="2018-09" db="EMBL/GenBank/DDBJ databases">
        <title>Complete genome sequence of Euzebya sp. DY32-46 isolated from seawater of Pacific Ocean.</title>
        <authorList>
            <person name="Xu L."/>
            <person name="Wu Y.-H."/>
            <person name="Xu X.-W."/>
        </authorList>
    </citation>
    <scope>NUCLEOTIDE SEQUENCE [LARGE SCALE GENOMIC DNA]</scope>
    <source>
        <strain evidence="2 3">DY32-46</strain>
    </source>
</reference>
<dbReference type="PANTHER" id="PTHR34512:SF30">
    <property type="entry name" value="OUTER MEMBRANE PROTEIN ASSEMBLY FACTOR BAMB"/>
    <property type="match status" value="1"/>
</dbReference>
<dbReference type="AlphaFoldDB" id="A0A346XZ77"/>